<evidence type="ECO:0000313" key="1">
    <source>
        <dbReference type="EMBL" id="SFL10070.1"/>
    </source>
</evidence>
<evidence type="ECO:0000313" key="2">
    <source>
        <dbReference type="Proteomes" id="UP000199006"/>
    </source>
</evidence>
<keyword evidence="2" id="KW-1185">Reference proteome</keyword>
<dbReference type="Pfam" id="PF16784">
    <property type="entry name" value="HNHc_6"/>
    <property type="match status" value="1"/>
</dbReference>
<sequence>MIFRCSLKKWKTRKQSGVVNLIIKDIPDGFDKFENKPLIVNFNQMAQASAKIKNIEQLANGDHEVILITGKDSKRILINVGPKLKKMEEIRVKFEINKKEQQRLMNMITNSQRNKAFAVIEDMGNSIGYEKEEMKEALVMRFSEVSEHGRISLSDCSKKAAIDFIDFAIRLGYELGVQWEENPRKRLDSLDRWLRMCLDKKICAVSTKPGKNYYIDNSGEIVHVHHADAIGMGQNRQKLDDSNLKKICLSAEYHNIAHKMGWKSFKKKYHVEAIVYP</sequence>
<dbReference type="STRING" id="29563.SAMN02983006_00188"/>
<dbReference type="OrthoDB" id="1665841at2"/>
<dbReference type="AlphaFoldDB" id="A0A1I4EYD3"/>
<dbReference type="InterPro" id="IPR041242">
    <property type="entry name" value="HNHc_6"/>
</dbReference>
<dbReference type="EMBL" id="FOTI01000001">
    <property type="protein sequence ID" value="SFL10070.1"/>
    <property type="molecule type" value="Genomic_DNA"/>
</dbReference>
<name>A0A1I4EYD3_9FIRM</name>
<dbReference type="Proteomes" id="UP000199006">
    <property type="component" value="Unassembled WGS sequence"/>
</dbReference>
<protein>
    <submittedName>
        <fullName evidence="1">Putative HNHc nuclease</fullName>
    </submittedName>
</protein>
<accession>A0A1I4EYD3</accession>
<dbReference type="RefSeq" id="WP_089858223.1">
    <property type="nucleotide sequence ID" value="NZ_FOTI01000001.1"/>
</dbReference>
<reference evidence="1 2" key="1">
    <citation type="submission" date="2016-10" db="EMBL/GenBank/DDBJ databases">
        <authorList>
            <person name="de Groot N.N."/>
        </authorList>
    </citation>
    <scope>NUCLEOTIDE SEQUENCE [LARGE SCALE GENOMIC DNA]</scope>
    <source>
        <strain evidence="1 2">ATCC 51327</strain>
    </source>
</reference>
<proteinExistence type="predicted"/>
<organism evidence="1 2">
    <name type="scientific">Halanaerobium salsuginis</name>
    <dbReference type="NCBI Taxonomy" id="29563"/>
    <lineage>
        <taxon>Bacteria</taxon>
        <taxon>Bacillati</taxon>
        <taxon>Bacillota</taxon>
        <taxon>Clostridia</taxon>
        <taxon>Halanaerobiales</taxon>
        <taxon>Halanaerobiaceae</taxon>
        <taxon>Halanaerobium</taxon>
    </lineage>
</organism>
<gene>
    <name evidence="1" type="ORF">SAMN02983006_00188</name>
</gene>